<dbReference type="FunCoup" id="A0A1U8A6K5">
    <property type="interactions" value="1896"/>
</dbReference>
<evidence type="ECO:0000313" key="2">
    <source>
        <dbReference type="RefSeq" id="XP_010262875.1"/>
    </source>
</evidence>
<dbReference type="Pfam" id="PF25105">
    <property type="entry name" value="DUF7813"/>
    <property type="match status" value="1"/>
</dbReference>
<dbReference type="KEGG" id="nnu:104601280"/>
<evidence type="ECO:0000313" key="1">
    <source>
        <dbReference type="Proteomes" id="UP000189703"/>
    </source>
</evidence>
<keyword evidence="1" id="KW-1185">Reference proteome</keyword>
<dbReference type="PANTHER" id="PTHR36353:SF1">
    <property type="entry name" value="TRANSMEMBRANE PROTEIN"/>
    <property type="match status" value="1"/>
</dbReference>
<dbReference type="PANTHER" id="PTHR36353">
    <property type="entry name" value="TRANSMEMBRANE PROTEIN"/>
    <property type="match status" value="1"/>
</dbReference>
<protein>
    <submittedName>
        <fullName evidence="2">Uncharacterized protein LOC104601280</fullName>
    </submittedName>
</protein>
<dbReference type="OMA" id="CYEAILG"/>
<proteinExistence type="predicted"/>
<dbReference type="GeneID" id="104601280"/>
<organism evidence="1 2">
    <name type="scientific">Nelumbo nucifera</name>
    <name type="common">Sacred lotus</name>
    <dbReference type="NCBI Taxonomy" id="4432"/>
    <lineage>
        <taxon>Eukaryota</taxon>
        <taxon>Viridiplantae</taxon>
        <taxon>Streptophyta</taxon>
        <taxon>Embryophyta</taxon>
        <taxon>Tracheophyta</taxon>
        <taxon>Spermatophyta</taxon>
        <taxon>Magnoliopsida</taxon>
        <taxon>Proteales</taxon>
        <taxon>Nelumbonaceae</taxon>
        <taxon>Nelumbo</taxon>
    </lineage>
</organism>
<dbReference type="Proteomes" id="UP000189703">
    <property type="component" value="Unplaced"/>
</dbReference>
<dbReference type="AlphaFoldDB" id="A0A1U8A6K5"/>
<reference evidence="2" key="1">
    <citation type="submission" date="2025-08" db="UniProtKB">
        <authorList>
            <consortium name="RefSeq"/>
        </authorList>
    </citation>
    <scope>IDENTIFICATION</scope>
</reference>
<dbReference type="eggNOG" id="ENOG502QSYE">
    <property type="taxonomic scope" value="Eukaryota"/>
</dbReference>
<accession>A0A1U8A6K5</accession>
<dbReference type="RefSeq" id="XP_010262875.1">
    <property type="nucleotide sequence ID" value="XM_010264573.2"/>
</dbReference>
<dbReference type="OrthoDB" id="1295726at2759"/>
<gene>
    <name evidence="2" type="primary">LOC104601280</name>
</gene>
<dbReference type="InterPro" id="IPR056715">
    <property type="entry name" value="DUF7813"/>
</dbReference>
<sequence>MAMTAPRLYLRTTAQIIKQSSASFLSSLYVFLFLSLLLFSFRTVVENGTLLVTSFIDRDPSLKALLSRLDLSGQNVRSPESFRSPTALTRRRRPFLHLSRVGTLEDDFFSGDDDDDRGLFGLAPPDPVNGSVVNLSHFFRSEGKLGFLDSEKGYGITFSEIVGSGFLFKAEGFSLTDDADGDGSSEMNEAAVGEKGEEGDRPTDFKLLTKGLEFGRRDAATLFFLVSFLSAAYGWVILGFLITHSCLLGVVFYAVVNDHLRKYRSFVRTIWAGSWLGIRRISGFVLMKWAVRDALTQLLGLWYFGEIEDQYSFFKLFVRLKLMPLSISSPWIRGFETEISGFLSTWFFLDVFVAFVFAVDCWVAVMDTRRSGREVIKEGCYLISTMLTHSVNLKCLEILFVSVLRWVVARFFGELFASFFQSIVEVYFMVAWLILYFAARCKVANSDGRTFGLGDLEDYISGLR</sequence>
<name>A0A1U8A6K5_NELNU</name>